<comment type="caution">
    <text evidence="1">The sequence shown here is derived from an EMBL/GenBank/DDBJ whole genome shotgun (WGS) entry which is preliminary data.</text>
</comment>
<gene>
    <name evidence="1" type="ORF">YASMINEVIRUS_200</name>
</gene>
<sequence length="327" mass="37172">MSVLDCLRRLRELLTNVEEDPNSSRFYGTFLTQDSEKIGISVVSSCIRFILVPQEGKDKSGYNFCAHLGEMYIRHSVNTSSADASSVAGEIELLNYFTDRYYAVNDLFEKTTPFFDRLTLCKVPQYALSGSTFVKVMIDVAKRIEVNTLFVKDGAYFPLLPEGKEECYFNYKKPKMSVLCWISNGLSYYERFGFVPTTQDVKYSNGRLSCIGVRSVMERLASKTLLEIYSNVDYTTSVQKNLLNPLTEDSVGIMKSLVEDENFSGMTLRNFVQKFFSQRPKKEVTGLTITNKQLLAFYDFLMVSVDDAECNLIGNILPTDEIYSLSI</sequence>
<evidence type="ECO:0000313" key="2">
    <source>
        <dbReference type="Proteomes" id="UP000594342"/>
    </source>
</evidence>
<accession>A0A5K0U7J2</accession>
<dbReference type="EMBL" id="UPSH01000001">
    <property type="protein sequence ID" value="VBB17737.1"/>
    <property type="molecule type" value="Genomic_DNA"/>
</dbReference>
<protein>
    <submittedName>
        <fullName evidence="1">Uncharacterized protein</fullName>
    </submittedName>
</protein>
<organism evidence="1 2">
    <name type="scientific">Yasminevirus sp. GU-2018</name>
    <dbReference type="NCBI Taxonomy" id="2420051"/>
    <lineage>
        <taxon>Viruses</taxon>
        <taxon>Varidnaviria</taxon>
        <taxon>Bamfordvirae</taxon>
        <taxon>Nucleocytoviricota</taxon>
        <taxon>Megaviricetes</taxon>
        <taxon>Imitervirales</taxon>
        <taxon>Mimiviridae</taxon>
        <taxon>Klosneuvirinae</taxon>
        <taxon>Yasminevirus</taxon>
        <taxon>Yasminevirus saudimassiliense</taxon>
    </lineage>
</organism>
<evidence type="ECO:0000313" key="1">
    <source>
        <dbReference type="EMBL" id="VBB17737.1"/>
    </source>
</evidence>
<keyword evidence="2" id="KW-1185">Reference proteome</keyword>
<dbReference type="Proteomes" id="UP000594342">
    <property type="component" value="Unassembled WGS sequence"/>
</dbReference>
<proteinExistence type="predicted"/>
<name>A0A5K0U7J2_9VIRU</name>
<reference evidence="1 2" key="1">
    <citation type="submission" date="2018-10" db="EMBL/GenBank/DDBJ databases">
        <authorList>
            <consortium name="IHU Genomes"/>
        </authorList>
    </citation>
    <scope>NUCLEOTIDE SEQUENCE [LARGE SCALE GENOMIC DNA]</scope>
    <source>
        <strain evidence="1 2">A1</strain>
    </source>
</reference>